<keyword evidence="1" id="KW-0472">Membrane</keyword>
<proteinExistence type="predicted"/>
<sequence length="62" mass="6589">MGSWWQTGSVTVLAAGDVSPGLLGFVVVALIGVALYMLIKSMNKQMTKIQVPHEGDADKKAE</sequence>
<gene>
    <name evidence="2" type="ORF">GCM10022419_069120</name>
</gene>
<evidence type="ECO:0000313" key="3">
    <source>
        <dbReference type="Proteomes" id="UP001500630"/>
    </source>
</evidence>
<evidence type="ECO:0000313" key="2">
    <source>
        <dbReference type="EMBL" id="GAA3577944.1"/>
    </source>
</evidence>
<feature type="transmembrane region" description="Helical" evidence="1">
    <location>
        <begin position="20"/>
        <end position="39"/>
    </location>
</feature>
<protein>
    <submittedName>
        <fullName evidence="2">Uncharacterized protein</fullName>
    </submittedName>
</protein>
<keyword evidence="3" id="KW-1185">Reference proteome</keyword>
<dbReference type="EMBL" id="BAABDQ010000017">
    <property type="protein sequence ID" value="GAA3577944.1"/>
    <property type="molecule type" value="Genomic_DNA"/>
</dbReference>
<organism evidence="2 3">
    <name type="scientific">Nonomuraea rosea</name>
    <dbReference type="NCBI Taxonomy" id="638574"/>
    <lineage>
        <taxon>Bacteria</taxon>
        <taxon>Bacillati</taxon>
        <taxon>Actinomycetota</taxon>
        <taxon>Actinomycetes</taxon>
        <taxon>Streptosporangiales</taxon>
        <taxon>Streptosporangiaceae</taxon>
        <taxon>Nonomuraea</taxon>
    </lineage>
</organism>
<comment type="caution">
    <text evidence="2">The sequence shown here is derived from an EMBL/GenBank/DDBJ whole genome shotgun (WGS) entry which is preliminary data.</text>
</comment>
<reference evidence="3" key="1">
    <citation type="journal article" date="2019" name="Int. J. Syst. Evol. Microbiol.">
        <title>The Global Catalogue of Microorganisms (GCM) 10K type strain sequencing project: providing services to taxonomists for standard genome sequencing and annotation.</title>
        <authorList>
            <consortium name="The Broad Institute Genomics Platform"/>
            <consortium name="The Broad Institute Genome Sequencing Center for Infectious Disease"/>
            <person name="Wu L."/>
            <person name="Ma J."/>
        </authorList>
    </citation>
    <scope>NUCLEOTIDE SEQUENCE [LARGE SCALE GENOMIC DNA]</scope>
    <source>
        <strain evidence="3">JCM 17326</strain>
    </source>
</reference>
<evidence type="ECO:0000256" key="1">
    <source>
        <dbReference type="SAM" id="Phobius"/>
    </source>
</evidence>
<keyword evidence="1" id="KW-0812">Transmembrane</keyword>
<accession>A0ABP6Y5T1</accession>
<keyword evidence="1" id="KW-1133">Transmembrane helix</keyword>
<dbReference type="Proteomes" id="UP001500630">
    <property type="component" value="Unassembled WGS sequence"/>
</dbReference>
<name>A0ABP6Y5T1_9ACTN</name>